<dbReference type="AlphaFoldDB" id="A0A0C1ZAV1"/>
<proteinExistence type="predicted"/>
<dbReference type="PATRIC" id="fig|1229493.5.peg.1117"/>
<protein>
    <submittedName>
        <fullName evidence="1">Uncharacterized protein</fullName>
    </submittedName>
</protein>
<dbReference type="RefSeq" id="WP_020194475.1">
    <property type="nucleotide sequence ID" value="NZ_BAOH01000005.1"/>
</dbReference>
<sequence length="147" mass="17145">MNYGYCVYCNETVYSSDERVNLSLGVAHFECHEREQEAIHEQMLKAGEDEMQRREKDNQIFVRLEKTLKPKFWQPIKWTREANFCQDLEIVGIDKVKGTKTSAYEFFGQGAAIRHLFEDVSSEGDTYGGLVWIPIGKGRYLQMHIWG</sequence>
<accession>A0A0C1ZAV1</accession>
<gene>
    <name evidence="1" type="ORF">H735_10170</name>
</gene>
<dbReference type="EMBL" id="JPRD01000015">
    <property type="protein sequence ID" value="KIF53279.1"/>
    <property type="molecule type" value="Genomic_DNA"/>
</dbReference>
<evidence type="ECO:0000313" key="2">
    <source>
        <dbReference type="Proteomes" id="UP000031586"/>
    </source>
</evidence>
<organism evidence="1 2">
    <name type="scientific">Vibrio owensii CAIM 1854 = LMG 25443</name>
    <dbReference type="NCBI Taxonomy" id="1229493"/>
    <lineage>
        <taxon>Bacteria</taxon>
        <taxon>Pseudomonadati</taxon>
        <taxon>Pseudomonadota</taxon>
        <taxon>Gammaproteobacteria</taxon>
        <taxon>Vibrionales</taxon>
        <taxon>Vibrionaceae</taxon>
        <taxon>Vibrio</taxon>
    </lineage>
</organism>
<reference evidence="1 2" key="1">
    <citation type="submission" date="2014-07" db="EMBL/GenBank/DDBJ databases">
        <title>Unique and conserved regions in Vibrio harveyi and related species in comparison with the shrimp pathogen Vibrio harveyi CAIM 1792.</title>
        <authorList>
            <person name="Espinoza-Valles I."/>
            <person name="Vora G."/>
            <person name="Leekitcharoenphon P."/>
            <person name="Ussery D."/>
            <person name="Hoj L."/>
            <person name="Gomez-Gil B."/>
        </authorList>
    </citation>
    <scope>NUCLEOTIDE SEQUENCE [LARGE SCALE GENOMIC DNA]</scope>
    <source>
        <strain evidence="2">CAIM 1854 / LMG 25443</strain>
    </source>
</reference>
<evidence type="ECO:0000313" key="1">
    <source>
        <dbReference type="EMBL" id="KIF53279.1"/>
    </source>
</evidence>
<name>A0A0C1ZAV1_9VIBR</name>
<comment type="caution">
    <text evidence="1">The sequence shown here is derived from an EMBL/GenBank/DDBJ whole genome shotgun (WGS) entry which is preliminary data.</text>
</comment>
<dbReference type="Proteomes" id="UP000031586">
    <property type="component" value="Unassembled WGS sequence"/>
</dbReference>